<dbReference type="SUPFAM" id="SSF49899">
    <property type="entry name" value="Concanavalin A-like lectins/glucanases"/>
    <property type="match status" value="1"/>
</dbReference>
<evidence type="ECO:0000259" key="2">
    <source>
        <dbReference type="Pfam" id="PF00629"/>
    </source>
</evidence>
<evidence type="ECO:0000256" key="1">
    <source>
        <dbReference type="SAM" id="SignalP"/>
    </source>
</evidence>
<dbReference type="Gene3D" id="2.60.40.10">
    <property type="entry name" value="Immunoglobulins"/>
    <property type="match status" value="1"/>
</dbReference>
<keyword evidence="1" id="KW-0732">Signal</keyword>
<dbReference type="InterPro" id="IPR026444">
    <property type="entry name" value="Secre_tail"/>
</dbReference>
<feature type="chain" id="PRO_5035195461" evidence="1">
    <location>
        <begin position="30"/>
        <end position="506"/>
    </location>
</feature>
<dbReference type="Gene3D" id="2.60.120.200">
    <property type="match status" value="1"/>
</dbReference>
<dbReference type="AlphaFoldDB" id="A0A8J8FFV9"/>
<gene>
    <name evidence="4" type="ORF">GD597_16865</name>
</gene>
<dbReference type="NCBIfam" id="NF038128">
    <property type="entry name" value="choice_anch_J"/>
    <property type="match status" value="1"/>
</dbReference>
<proteinExistence type="predicted"/>
<dbReference type="RefSeq" id="WP_171609097.1">
    <property type="nucleotide sequence ID" value="NZ_WHPF01000013.1"/>
</dbReference>
<dbReference type="Pfam" id="PF18962">
    <property type="entry name" value="Por_Secre_tail"/>
    <property type="match status" value="1"/>
</dbReference>
<evidence type="ECO:0000259" key="3">
    <source>
        <dbReference type="Pfam" id="PF18962"/>
    </source>
</evidence>
<accession>A0A8J8FFV9</accession>
<sequence length="506" mass="55611">MRKRSLPLYCSRFIALMAFFVLLSAATMAQLVTGAGFENAKVPAQPVGWVVTNTNNAQWQSLEAIGYDGNEYAGNKCMYLEKSYYGDQSDAWLISPAFTLEAGKKYSISFYYKNQSYLENDLQVTLGDDTLPAAQTKIIWSSNFKTNYYSKAQVNYTATKTGTVYLGFHAITPATYTYMYIDNFKVEAVNCFEPLEIEVNKTKVNGASFSWQNGGSSNRYEYGVSNKEVPPANTSFTDSSSLTLTTLSTATPYYLYVRSVCGKGVYSNWAVKAFTTDYDTAGIATLECGTKFENNFLAKPGLYLQPFCGDVFFGGEFFHKFIPAETGMYTLNAYSVNTGQQMVYGYKDATLGAGPDGWTCIGNSFGNRQKISFGPLQAGKTYLILEKAKAAPKYPSSYKYGIDCPTTNTLIQSASSAAIATNSSVKMQVYPNPVADKLTLTVTETKACRYQISLTGMGGNVLSSFAKDIANGSNQILINMANVRAGMYILKIQTPSGTQYQKIIKQ</sequence>
<evidence type="ECO:0000313" key="5">
    <source>
        <dbReference type="Proteomes" id="UP000598971"/>
    </source>
</evidence>
<evidence type="ECO:0000313" key="4">
    <source>
        <dbReference type="EMBL" id="NNV57148.1"/>
    </source>
</evidence>
<dbReference type="InterPro" id="IPR013320">
    <property type="entry name" value="ConA-like_dom_sf"/>
</dbReference>
<feature type="domain" description="MAM" evidence="2">
    <location>
        <begin position="48"/>
        <end position="191"/>
    </location>
</feature>
<dbReference type="Pfam" id="PF00629">
    <property type="entry name" value="MAM"/>
    <property type="match status" value="1"/>
</dbReference>
<dbReference type="GO" id="GO:0016020">
    <property type="term" value="C:membrane"/>
    <property type="evidence" value="ECO:0007669"/>
    <property type="project" value="InterPro"/>
</dbReference>
<dbReference type="InterPro" id="IPR000998">
    <property type="entry name" value="MAM_dom"/>
</dbReference>
<keyword evidence="5" id="KW-1185">Reference proteome</keyword>
<comment type="caution">
    <text evidence="4">The sequence shown here is derived from an EMBL/GenBank/DDBJ whole genome shotgun (WGS) entry which is preliminary data.</text>
</comment>
<feature type="domain" description="Secretion system C-terminal sorting" evidence="3">
    <location>
        <begin position="429"/>
        <end position="504"/>
    </location>
</feature>
<dbReference type="GO" id="GO:0005975">
    <property type="term" value="P:carbohydrate metabolic process"/>
    <property type="evidence" value="ECO:0007669"/>
    <property type="project" value="UniProtKB-ARBA"/>
</dbReference>
<dbReference type="GO" id="GO:0004553">
    <property type="term" value="F:hydrolase activity, hydrolyzing O-glycosyl compounds"/>
    <property type="evidence" value="ECO:0007669"/>
    <property type="project" value="UniProtKB-ARBA"/>
</dbReference>
<name>A0A8J8FFV9_9BACT</name>
<reference evidence="4" key="1">
    <citation type="submission" date="2019-10" db="EMBL/GenBank/DDBJ databases">
        <title>Draft genome sequence of Panacibacter sp. KCS-6.</title>
        <authorList>
            <person name="Yim K.J."/>
        </authorList>
    </citation>
    <scope>NUCLEOTIDE SEQUENCE</scope>
    <source>
        <strain evidence="4">KCS-6</strain>
    </source>
</reference>
<feature type="signal peptide" evidence="1">
    <location>
        <begin position="1"/>
        <end position="29"/>
    </location>
</feature>
<dbReference type="NCBIfam" id="TIGR04183">
    <property type="entry name" value="Por_Secre_tail"/>
    <property type="match status" value="1"/>
</dbReference>
<dbReference type="InterPro" id="IPR013783">
    <property type="entry name" value="Ig-like_fold"/>
</dbReference>
<organism evidence="4 5">
    <name type="scientific">Limnovirga soli</name>
    <dbReference type="NCBI Taxonomy" id="2656915"/>
    <lineage>
        <taxon>Bacteria</taxon>
        <taxon>Pseudomonadati</taxon>
        <taxon>Bacteroidota</taxon>
        <taxon>Chitinophagia</taxon>
        <taxon>Chitinophagales</taxon>
        <taxon>Chitinophagaceae</taxon>
        <taxon>Limnovirga</taxon>
    </lineage>
</organism>
<protein>
    <submittedName>
        <fullName evidence="4">T9SS type A sorting domain-containing protein</fullName>
    </submittedName>
</protein>
<dbReference type="EMBL" id="WHPF01000013">
    <property type="protein sequence ID" value="NNV57148.1"/>
    <property type="molecule type" value="Genomic_DNA"/>
</dbReference>
<dbReference type="Proteomes" id="UP000598971">
    <property type="component" value="Unassembled WGS sequence"/>
</dbReference>